<dbReference type="Pfam" id="PF13540">
    <property type="entry name" value="RCC1_2"/>
    <property type="match status" value="1"/>
</dbReference>
<keyword evidence="2" id="KW-0812">Transmembrane</keyword>
<dbReference type="VEuPathDB" id="FungiDB:QG37_07264"/>
<feature type="transmembrane region" description="Helical" evidence="2">
    <location>
        <begin position="120"/>
        <end position="140"/>
    </location>
</feature>
<evidence type="ECO:0000313" key="3">
    <source>
        <dbReference type="EMBL" id="KND96378.1"/>
    </source>
</evidence>
<accession>A0A0L0NQN6</accession>
<dbReference type="VEuPathDB" id="FungiDB:B9J08_002599"/>
<dbReference type="InterPro" id="IPR000408">
    <property type="entry name" value="Reg_chr_condens"/>
</dbReference>
<keyword evidence="2" id="KW-1133">Transmembrane helix</keyword>
<dbReference type="Gene3D" id="2.130.10.30">
    <property type="entry name" value="Regulator of chromosome condensation 1/beta-lactamase-inhibitor protein II"/>
    <property type="match status" value="1"/>
</dbReference>
<organism evidence="3 4">
    <name type="scientific">Candidozyma auris</name>
    <name type="common">Yeast</name>
    <name type="synonym">Candida auris</name>
    <dbReference type="NCBI Taxonomy" id="498019"/>
    <lineage>
        <taxon>Eukaryota</taxon>
        <taxon>Fungi</taxon>
        <taxon>Dikarya</taxon>
        <taxon>Ascomycota</taxon>
        <taxon>Saccharomycotina</taxon>
        <taxon>Pichiomycetes</taxon>
        <taxon>Metschnikowiaceae</taxon>
        <taxon>Candidozyma</taxon>
    </lineage>
</organism>
<dbReference type="InterPro" id="IPR009091">
    <property type="entry name" value="RCC1/BLIP-II"/>
</dbReference>
<dbReference type="AlphaFoldDB" id="A0A0L0NQN6"/>
<dbReference type="PANTHER" id="PTHR47563:SF1">
    <property type="entry name" value="PROTEIN FMP25, MITOCHONDRIAL"/>
    <property type="match status" value="1"/>
</dbReference>
<sequence>MLARVRLARLLRLPKPLHQVNVVRLYSDKYKSIDEFNKQKKEFKFGYGVDEMTESGELERKERLDDAADGFAEFDISKHPRLQGLKHNLPEWKEQMFIIQQEMQKDQEKARRSWERRERLKALGAGVFALVSIVGVYSVVMNYKYLKGWALNKLNFDIDDSKVRDMKDPKGNKKKTKNLVDRLNEELKLVPGFVKNLVDSTTTPGLYVFGGFMKNKLPARLSFFDGMYLQDVLVQKDYLVAIDDLGRVYHHSPKFKEPVLVKMPLKVMRVIYSEDNFYYLSNNQKDIYCGPKLKELPKKVRGWLGSTSYAYPAEKLNVSVFKKGEKIKEVAAGLSHLLILSNQGRLFGVIAAKGAENKGQYGSPKFSPFLKSPGIVPNEVYELTNLNNEIVTTKEGKYVRPRTFSSIATGENFNIASESNGNIWTWGANEFGQCGKDLTSADDIQPVPKVAFTLADLERVLKYSLPKNGAGFKFNVKDVFASGETSFIQMQSSNEEDPLKDQELLLSFGAGLKGQLGLSQYLHVASVPAVLKSLVGLTEFDEKAKEVRNIGIKNVVTGKDHIFVVLDNSGPNKDVLVFGDNTSGQFGNGKTFKSSKPVALPKLIEPSDFEAGETELKKRLAKKINNLTTNRLQLMDGVQIGKKSVEQVIAGGSDGSVLFYRVK</sequence>
<dbReference type="EMBL" id="LGST01000056">
    <property type="protein sequence ID" value="KND96378.1"/>
    <property type="molecule type" value="Genomic_DNA"/>
</dbReference>
<dbReference type="GO" id="GO:0005743">
    <property type="term" value="C:mitochondrial inner membrane"/>
    <property type="evidence" value="ECO:0007669"/>
    <property type="project" value="TreeGrafter"/>
</dbReference>
<keyword evidence="2" id="KW-0472">Membrane</keyword>
<name>A0A0L0NQN6_CANAR</name>
<dbReference type="SUPFAM" id="SSF50985">
    <property type="entry name" value="RCC1/BLIP-II"/>
    <property type="match status" value="1"/>
</dbReference>
<dbReference type="GO" id="GO:0034551">
    <property type="term" value="P:mitochondrial respiratory chain complex III assembly"/>
    <property type="evidence" value="ECO:0007669"/>
    <property type="project" value="TreeGrafter"/>
</dbReference>
<comment type="caution">
    <text evidence="3">The sequence shown here is derived from an EMBL/GenBank/DDBJ whole genome shotgun (WGS) entry which is preliminary data.</text>
</comment>
<dbReference type="PANTHER" id="PTHR47563">
    <property type="entry name" value="PROTEIN FMP25, MITOCHONDRIAL"/>
    <property type="match status" value="1"/>
</dbReference>
<dbReference type="VEuPathDB" id="FungiDB:CJI96_0000445"/>
<dbReference type="VEuPathDB" id="FungiDB:CJJ09_001493"/>
<feature type="repeat" description="RCC1" evidence="1">
    <location>
        <begin position="503"/>
        <end position="568"/>
    </location>
</feature>
<dbReference type="InterPro" id="IPR053245">
    <property type="entry name" value="MitoProcess-Associated"/>
</dbReference>
<reference evidence="4" key="1">
    <citation type="journal article" date="2015" name="BMC Genomics">
        <title>Draft genome of a commonly misdiagnosed multidrug resistant pathogen Candida auris.</title>
        <authorList>
            <person name="Chatterjee S."/>
            <person name="Alampalli S.V."/>
            <person name="Nageshan R.K."/>
            <person name="Chettiar S.T."/>
            <person name="Joshi S."/>
            <person name="Tatu U.S."/>
        </authorList>
    </citation>
    <scope>NUCLEOTIDE SEQUENCE [LARGE SCALE GENOMIC DNA]</scope>
    <source>
        <strain evidence="4">6684</strain>
    </source>
</reference>
<proteinExistence type="predicted"/>
<evidence type="ECO:0000256" key="1">
    <source>
        <dbReference type="PROSITE-ProRule" id="PRU00235"/>
    </source>
</evidence>
<dbReference type="VEuPathDB" id="FungiDB:CJI97_002653"/>
<evidence type="ECO:0000313" key="4">
    <source>
        <dbReference type="Proteomes" id="UP000037122"/>
    </source>
</evidence>
<evidence type="ECO:0000256" key="2">
    <source>
        <dbReference type="SAM" id="Phobius"/>
    </source>
</evidence>
<protein>
    <submittedName>
        <fullName evidence="3">Uncharacterized protein</fullName>
    </submittedName>
</protein>
<gene>
    <name evidence="3" type="ORF">QG37_07264</name>
</gene>
<dbReference type="VEuPathDB" id="FungiDB:CJJ07_004796"/>
<dbReference type="Proteomes" id="UP000037122">
    <property type="component" value="Unassembled WGS sequence"/>
</dbReference>
<dbReference type="PROSITE" id="PS50012">
    <property type="entry name" value="RCC1_3"/>
    <property type="match status" value="1"/>
</dbReference>